<dbReference type="Pfam" id="PF01243">
    <property type="entry name" value="PNPOx_N"/>
    <property type="match status" value="1"/>
</dbReference>
<dbReference type="InterPro" id="IPR024029">
    <property type="entry name" value="Pyridox_Oxase_FMN-dep"/>
</dbReference>
<dbReference type="InterPro" id="IPR012349">
    <property type="entry name" value="Split_barrel_FMN-bd"/>
</dbReference>
<dbReference type="PANTHER" id="PTHR42815:SF2">
    <property type="entry name" value="FAD-BINDING, PUTATIVE (AFU_ORTHOLOGUE AFUA_6G07600)-RELATED"/>
    <property type="match status" value="1"/>
</dbReference>
<sequence>MSQRRPPPRGPRTGERRPLSMARIDTVEALRAILPEPGPRTFAKVRPLLDSQALDFLAAAPFAVLTTSDAEGRPEASPKGDVPGFIRVESPTCVVVPERTGNNMAIGLRNIIATGHAGLLVLLPGTSETLRISGRASLDDDPELCAAMSLPAKPALLGIRIEVERAFFHCARSFLRAGLWKPETWPERRRVSFGKVFEEAGVIEAADSAKVDMGIDEAYSKRLWSNS</sequence>
<dbReference type="Proteomes" id="UP000305888">
    <property type="component" value="Chromosome"/>
</dbReference>
<evidence type="ECO:0000256" key="1">
    <source>
        <dbReference type="SAM" id="MobiDB-lite"/>
    </source>
</evidence>
<feature type="region of interest" description="Disordered" evidence="1">
    <location>
        <begin position="1"/>
        <end position="20"/>
    </location>
</feature>
<evidence type="ECO:0000259" key="2">
    <source>
        <dbReference type="Pfam" id="PF01243"/>
    </source>
</evidence>
<evidence type="ECO:0000313" key="4">
    <source>
        <dbReference type="Proteomes" id="UP000305888"/>
    </source>
</evidence>
<dbReference type="InterPro" id="IPR011576">
    <property type="entry name" value="Pyridox_Oxase_N"/>
</dbReference>
<feature type="domain" description="Pyridoxamine 5'-phosphate oxidase N-terminal" evidence="2">
    <location>
        <begin position="50"/>
        <end position="170"/>
    </location>
</feature>
<dbReference type="KEGG" id="ppru:FDP22_02530"/>
<dbReference type="SUPFAM" id="SSF50475">
    <property type="entry name" value="FMN-binding split barrel"/>
    <property type="match status" value="1"/>
</dbReference>
<reference evidence="3 4" key="1">
    <citation type="submission" date="2019-06" db="EMBL/GenBank/DDBJ databases">
        <title>Genome sequence of Rhodobacteraceae bacterium D4M1.</title>
        <authorList>
            <person name="Cao J."/>
        </authorList>
    </citation>
    <scope>NUCLEOTIDE SEQUENCE [LARGE SCALE GENOMIC DNA]</scope>
    <source>
        <strain evidence="3 4">D4M1</strain>
    </source>
</reference>
<gene>
    <name evidence="3" type="ORF">FDP22_02530</name>
</gene>
<dbReference type="AlphaFoldDB" id="A0A5B8FWJ3"/>
<dbReference type="EMBL" id="CP040818">
    <property type="protein sequence ID" value="QDL90762.1"/>
    <property type="molecule type" value="Genomic_DNA"/>
</dbReference>
<evidence type="ECO:0000313" key="3">
    <source>
        <dbReference type="EMBL" id="QDL90762.1"/>
    </source>
</evidence>
<accession>A0A5B8FWJ3</accession>
<keyword evidence="4" id="KW-1185">Reference proteome</keyword>
<dbReference type="NCBIfam" id="TIGR04025">
    <property type="entry name" value="PPOX_FMN_DR2398"/>
    <property type="match status" value="1"/>
</dbReference>
<dbReference type="OrthoDB" id="9790331at2"/>
<organism evidence="3 4">
    <name type="scientific">Paroceanicella profunda</name>
    <dbReference type="NCBI Taxonomy" id="2579971"/>
    <lineage>
        <taxon>Bacteria</taxon>
        <taxon>Pseudomonadati</taxon>
        <taxon>Pseudomonadota</taxon>
        <taxon>Alphaproteobacteria</taxon>
        <taxon>Rhodobacterales</taxon>
        <taxon>Paracoccaceae</taxon>
        <taxon>Paroceanicella</taxon>
    </lineage>
</organism>
<proteinExistence type="predicted"/>
<name>A0A5B8FWJ3_9RHOB</name>
<protein>
    <submittedName>
        <fullName evidence="3">Pyridoxamine 5'-phosphate oxidase family protein</fullName>
    </submittedName>
</protein>
<dbReference type="PANTHER" id="PTHR42815">
    <property type="entry name" value="FAD-BINDING, PUTATIVE (AFU_ORTHOLOGUE AFUA_6G07600)-RELATED"/>
    <property type="match status" value="1"/>
</dbReference>
<dbReference type="Gene3D" id="2.30.110.10">
    <property type="entry name" value="Electron Transport, Fmn-binding Protein, Chain A"/>
    <property type="match status" value="1"/>
</dbReference>